<gene>
    <name evidence="3" type="primary">sppA_2</name>
    <name evidence="3" type="ORF">HALO32_02603</name>
</gene>
<dbReference type="Gene3D" id="6.20.330.10">
    <property type="match status" value="1"/>
</dbReference>
<dbReference type="EMBL" id="CABVOU010000039">
    <property type="protein sequence ID" value="VVZ96502.1"/>
    <property type="molecule type" value="Genomic_DNA"/>
</dbReference>
<accession>A0A5K1IB34</accession>
<dbReference type="SUPFAM" id="SSF52096">
    <property type="entry name" value="ClpP/crotonase"/>
    <property type="match status" value="1"/>
</dbReference>
<comment type="similarity">
    <text evidence="1">Belongs to the peptidase S49 family.</text>
</comment>
<protein>
    <submittedName>
        <fullName evidence="3">Signal peptide peptidase SppA</fullName>
        <ecNumber evidence="3">3.4.21.-</ecNumber>
    </submittedName>
</protein>
<evidence type="ECO:0000259" key="2">
    <source>
        <dbReference type="Pfam" id="PF01343"/>
    </source>
</evidence>
<dbReference type="InterPro" id="IPR029045">
    <property type="entry name" value="ClpP/crotonase-like_dom_sf"/>
</dbReference>
<keyword evidence="4" id="KW-1185">Reference proteome</keyword>
<sequence length="312" mass="33951">MSHAMINYPHIASMVFNTPLYATPTLVQAVRSVLEPRLLGRTHDLPQSLGLGGDEEREMQRLQVVGRLAIISVHGVLVARRGQINDACEEILSYERLRGQITAALNHEMVEEIVLDFHTGGGQAMGCKELGDFIRASTAIKPITALVNFAAYSAGYFLAAACSRIIASPTAGVGSIGVIIETYEISRMEEEMGITFNTFFRGDHKNNLSPHEPITDQAIQEINIKLDDAYATFTESVASYRGLSVNDVMATEARLYTAKDALAARLIDDIAPAQDALDAIAQAYTSQSPPSGPRNSRRIQAQARALDTSCRL</sequence>
<reference evidence="3 4" key="1">
    <citation type="submission" date="2019-09" db="EMBL/GenBank/DDBJ databases">
        <authorList>
            <person name="Criscuolo A."/>
        </authorList>
    </citation>
    <scope>NUCLEOTIDE SEQUENCE [LARGE SCALE GENOMIC DNA]</scope>
    <source>
        <strain evidence="4">3(2)</strain>
    </source>
</reference>
<dbReference type="Pfam" id="PF01343">
    <property type="entry name" value="Peptidase_S49"/>
    <property type="match status" value="1"/>
</dbReference>
<evidence type="ECO:0000256" key="1">
    <source>
        <dbReference type="ARBA" id="ARBA00008683"/>
    </source>
</evidence>
<dbReference type="GO" id="GO:0006508">
    <property type="term" value="P:proteolysis"/>
    <property type="evidence" value="ECO:0007669"/>
    <property type="project" value="InterPro"/>
</dbReference>
<organism evidence="3 4">
    <name type="scientific">Halomonas lysinitropha</name>
    <dbReference type="NCBI Taxonomy" id="2607506"/>
    <lineage>
        <taxon>Bacteria</taxon>
        <taxon>Pseudomonadati</taxon>
        <taxon>Pseudomonadota</taxon>
        <taxon>Gammaproteobacteria</taxon>
        <taxon>Oceanospirillales</taxon>
        <taxon>Halomonadaceae</taxon>
        <taxon>Halomonas</taxon>
    </lineage>
</organism>
<dbReference type="EC" id="3.4.21.-" evidence="3"/>
<feature type="domain" description="Peptidase S49" evidence="2">
    <location>
        <begin position="138"/>
        <end position="282"/>
    </location>
</feature>
<dbReference type="GO" id="GO:0008233">
    <property type="term" value="F:peptidase activity"/>
    <property type="evidence" value="ECO:0007669"/>
    <property type="project" value="InterPro"/>
</dbReference>
<proteinExistence type="inferred from homology"/>
<dbReference type="Proteomes" id="UP000326725">
    <property type="component" value="Unassembled WGS sequence"/>
</dbReference>
<dbReference type="RefSeq" id="WP_151444287.1">
    <property type="nucleotide sequence ID" value="NZ_CABVOU010000039.1"/>
</dbReference>
<dbReference type="PANTHER" id="PTHR42987">
    <property type="entry name" value="PEPTIDASE S49"/>
    <property type="match status" value="1"/>
</dbReference>
<dbReference type="InterPro" id="IPR002142">
    <property type="entry name" value="Peptidase_S49"/>
</dbReference>
<dbReference type="Gene3D" id="3.90.226.10">
    <property type="entry name" value="2-enoyl-CoA Hydratase, Chain A, domain 1"/>
    <property type="match status" value="1"/>
</dbReference>
<dbReference type="InterPro" id="IPR033855">
    <property type="entry name" value="Protein_C"/>
</dbReference>
<name>A0A5K1IB34_9GAMM</name>
<evidence type="ECO:0000313" key="3">
    <source>
        <dbReference type="EMBL" id="VVZ96502.1"/>
    </source>
</evidence>
<evidence type="ECO:0000313" key="4">
    <source>
        <dbReference type="Proteomes" id="UP000326725"/>
    </source>
</evidence>
<dbReference type="PANTHER" id="PTHR42987:SF4">
    <property type="entry name" value="PROTEASE SOHB-RELATED"/>
    <property type="match status" value="1"/>
</dbReference>
<dbReference type="CDD" id="cd07022">
    <property type="entry name" value="S49_Sppa_36K_type"/>
    <property type="match status" value="1"/>
</dbReference>
<dbReference type="AlphaFoldDB" id="A0A5K1IB34"/>
<keyword evidence="3" id="KW-0378">Hydrolase</keyword>